<dbReference type="RefSeq" id="WP_381539162.1">
    <property type="nucleotide sequence ID" value="NZ_JBHUGI010000034.1"/>
</dbReference>
<evidence type="ECO:0000313" key="1">
    <source>
        <dbReference type="EMBL" id="MFD1929208.1"/>
    </source>
</evidence>
<comment type="caution">
    <text evidence="1">The sequence shown here is derived from an EMBL/GenBank/DDBJ whole genome shotgun (WGS) entry which is preliminary data.</text>
</comment>
<sequence length="113" mass="12872">MNDNLKIELPEEGPEHYQVHNVLHSSNSDGPSVLILIHDLSAVAEGYIVRVYSSRQENDEEIFDHDLAAFALPTYESAVSFANRLPKLTAIELLMMQREHDFESTHWSPILLN</sequence>
<reference evidence="2" key="1">
    <citation type="journal article" date="2019" name="Int. J. Syst. Evol. Microbiol.">
        <title>The Global Catalogue of Microorganisms (GCM) 10K type strain sequencing project: providing services to taxonomists for standard genome sequencing and annotation.</title>
        <authorList>
            <consortium name="The Broad Institute Genomics Platform"/>
            <consortium name="The Broad Institute Genome Sequencing Center for Infectious Disease"/>
            <person name="Wu L."/>
            <person name="Ma J."/>
        </authorList>
    </citation>
    <scope>NUCLEOTIDE SEQUENCE [LARGE SCALE GENOMIC DNA]</scope>
    <source>
        <strain evidence="2">CGMCC 4.7177</strain>
    </source>
</reference>
<dbReference type="EMBL" id="JBHUGI010000034">
    <property type="protein sequence ID" value="MFD1929208.1"/>
    <property type="molecule type" value="Genomic_DNA"/>
</dbReference>
<name>A0ABW4SI47_9BACL</name>
<keyword evidence="2" id="KW-1185">Reference proteome</keyword>
<dbReference type="Proteomes" id="UP001597218">
    <property type="component" value="Unassembled WGS sequence"/>
</dbReference>
<evidence type="ECO:0000313" key="2">
    <source>
        <dbReference type="Proteomes" id="UP001597218"/>
    </source>
</evidence>
<proteinExistence type="predicted"/>
<gene>
    <name evidence="1" type="ORF">ACFSFY_14290</name>
</gene>
<protein>
    <submittedName>
        <fullName evidence="1">Uncharacterized protein</fullName>
    </submittedName>
</protein>
<accession>A0ABW4SI47</accession>
<organism evidence="1 2">
    <name type="scientific">Sporosarcina siberiensis</name>
    <dbReference type="NCBI Taxonomy" id="1365606"/>
    <lineage>
        <taxon>Bacteria</taxon>
        <taxon>Bacillati</taxon>
        <taxon>Bacillota</taxon>
        <taxon>Bacilli</taxon>
        <taxon>Bacillales</taxon>
        <taxon>Caryophanaceae</taxon>
        <taxon>Sporosarcina</taxon>
    </lineage>
</organism>